<gene>
    <name evidence="10" type="ORF">ROHU_033467</name>
</gene>
<evidence type="ECO:0000256" key="2">
    <source>
        <dbReference type="ARBA" id="ARBA00022427"/>
    </source>
</evidence>
<feature type="transmembrane region" description="Helical" evidence="8">
    <location>
        <begin position="1537"/>
        <end position="1560"/>
    </location>
</feature>
<feature type="compositionally biased region" description="Gly residues" evidence="7">
    <location>
        <begin position="214"/>
        <end position="224"/>
    </location>
</feature>
<feature type="region of interest" description="Disordered" evidence="7">
    <location>
        <begin position="1211"/>
        <end position="1232"/>
    </location>
</feature>
<proteinExistence type="inferred from homology"/>
<evidence type="ECO:0000259" key="9">
    <source>
        <dbReference type="Pfam" id="PF01576"/>
    </source>
</evidence>
<dbReference type="GO" id="GO:0000226">
    <property type="term" value="P:microtubule cytoskeleton organization"/>
    <property type="evidence" value="ECO:0007669"/>
    <property type="project" value="TreeGrafter"/>
</dbReference>
<organism evidence="10 11">
    <name type="scientific">Labeo rohita</name>
    <name type="common">Indian major carp</name>
    <name type="synonym">Cyprinus rohita</name>
    <dbReference type="NCBI Taxonomy" id="84645"/>
    <lineage>
        <taxon>Eukaryota</taxon>
        <taxon>Metazoa</taxon>
        <taxon>Chordata</taxon>
        <taxon>Craniata</taxon>
        <taxon>Vertebrata</taxon>
        <taxon>Euteleostomi</taxon>
        <taxon>Actinopterygii</taxon>
        <taxon>Neopterygii</taxon>
        <taxon>Teleostei</taxon>
        <taxon>Ostariophysi</taxon>
        <taxon>Cypriniformes</taxon>
        <taxon>Cyprinidae</taxon>
        <taxon>Labeoninae</taxon>
        <taxon>Labeonini</taxon>
        <taxon>Labeo</taxon>
    </lineage>
</organism>
<keyword evidence="8" id="KW-0812">Transmembrane</keyword>
<dbReference type="EMBL" id="QBIY01013405">
    <property type="protein sequence ID" value="RXN05451.1"/>
    <property type="molecule type" value="Genomic_DNA"/>
</dbReference>
<feature type="compositionally biased region" description="Low complexity" evidence="7">
    <location>
        <begin position="306"/>
        <end position="324"/>
    </location>
</feature>
<feature type="compositionally biased region" description="Basic and acidic residues" evidence="7">
    <location>
        <begin position="777"/>
        <end position="796"/>
    </location>
</feature>
<evidence type="ECO:0000256" key="1">
    <source>
        <dbReference type="ARBA" id="ARBA00004435"/>
    </source>
</evidence>
<comment type="subcellular location">
    <subcellularLocation>
        <location evidence="1">Cell junction</location>
        <location evidence="1">Tight junction</location>
    </subcellularLocation>
</comment>
<feature type="compositionally biased region" description="Polar residues" evidence="7">
    <location>
        <begin position="797"/>
        <end position="809"/>
    </location>
</feature>
<keyword evidence="11" id="KW-1185">Reference proteome</keyword>
<keyword evidence="2" id="KW-0965">Cell junction</keyword>
<feature type="transmembrane region" description="Helical" evidence="8">
    <location>
        <begin position="1453"/>
        <end position="1476"/>
    </location>
</feature>
<dbReference type="Pfam" id="PF01576">
    <property type="entry name" value="Myosin_tail_1"/>
    <property type="match status" value="2"/>
</dbReference>
<feature type="compositionally biased region" description="Basic and acidic residues" evidence="7">
    <location>
        <begin position="817"/>
        <end position="872"/>
    </location>
</feature>
<feature type="compositionally biased region" description="Polar residues" evidence="7">
    <location>
        <begin position="766"/>
        <end position="775"/>
    </location>
</feature>
<feature type="compositionally biased region" description="Basic and acidic residues" evidence="7">
    <location>
        <begin position="578"/>
        <end position="605"/>
    </location>
</feature>
<feature type="transmembrane region" description="Helical" evidence="8">
    <location>
        <begin position="1242"/>
        <end position="1263"/>
    </location>
</feature>
<dbReference type="PANTHER" id="PTHR46349">
    <property type="entry name" value="CINGULIN-LIKE PROTEIN 1-RELATED"/>
    <property type="match status" value="1"/>
</dbReference>
<evidence type="ECO:0000256" key="4">
    <source>
        <dbReference type="ARBA" id="ARBA00038467"/>
    </source>
</evidence>
<keyword evidence="3 6" id="KW-0175">Coiled coil</keyword>
<dbReference type="GO" id="GO:0008017">
    <property type="term" value="F:microtubule binding"/>
    <property type="evidence" value="ECO:0007669"/>
    <property type="project" value="TreeGrafter"/>
</dbReference>
<feature type="compositionally biased region" description="Basic and acidic residues" evidence="7">
    <location>
        <begin position="754"/>
        <end position="765"/>
    </location>
</feature>
<feature type="compositionally biased region" description="Basic and acidic residues" evidence="7">
    <location>
        <begin position="153"/>
        <end position="172"/>
    </location>
</feature>
<dbReference type="SUPFAM" id="SSF90257">
    <property type="entry name" value="Myosin rod fragments"/>
    <property type="match status" value="1"/>
</dbReference>
<accession>A0A498LAU5</accession>
<feature type="transmembrane region" description="Helical" evidence="8">
    <location>
        <begin position="1383"/>
        <end position="1405"/>
    </location>
</feature>
<feature type="region of interest" description="Disordered" evidence="7">
    <location>
        <begin position="903"/>
        <end position="929"/>
    </location>
</feature>
<feature type="compositionally biased region" description="Polar residues" evidence="7">
    <location>
        <begin position="352"/>
        <end position="362"/>
    </location>
</feature>
<feature type="region of interest" description="Disordered" evidence="7">
    <location>
        <begin position="1057"/>
        <end position="1076"/>
    </location>
</feature>
<feature type="region of interest" description="Disordered" evidence="7">
    <location>
        <begin position="108"/>
        <end position="250"/>
    </location>
</feature>
<feature type="region of interest" description="Disordered" evidence="7">
    <location>
        <begin position="263"/>
        <end position="324"/>
    </location>
</feature>
<feature type="compositionally biased region" description="Gly residues" evidence="7">
    <location>
        <begin position="174"/>
        <end position="188"/>
    </location>
</feature>
<dbReference type="GO" id="GO:0005923">
    <property type="term" value="C:bicellular tight junction"/>
    <property type="evidence" value="ECO:0007669"/>
    <property type="project" value="TreeGrafter"/>
</dbReference>
<evidence type="ECO:0000256" key="6">
    <source>
        <dbReference type="SAM" id="Coils"/>
    </source>
</evidence>
<name>A0A498LAU5_LABRO</name>
<dbReference type="GO" id="GO:0016459">
    <property type="term" value="C:myosin complex"/>
    <property type="evidence" value="ECO:0007669"/>
    <property type="project" value="InterPro"/>
</dbReference>
<protein>
    <recommendedName>
        <fullName evidence="5">Cingulin</fullName>
    </recommendedName>
</protein>
<evidence type="ECO:0000256" key="3">
    <source>
        <dbReference type="ARBA" id="ARBA00023054"/>
    </source>
</evidence>
<comment type="similarity">
    <text evidence="4">Belongs to the cingulin family.</text>
</comment>
<keyword evidence="8" id="KW-1133">Transmembrane helix</keyword>
<feature type="compositionally biased region" description="Polar residues" evidence="7">
    <location>
        <begin position="226"/>
        <end position="250"/>
    </location>
</feature>
<feature type="compositionally biased region" description="Polar residues" evidence="7">
    <location>
        <begin position="266"/>
        <end position="276"/>
    </location>
</feature>
<feature type="region of interest" description="Disordered" evidence="7">
    <location>
        <begin position="754"/>
        <end position="872"/>
    </location>
</feature>
<dbReference type="Gene3D" id="1.10.287.1490">
    <property type="match status" value="1"/>
</dbReference>
<feature type="compositionally biased region" description="Basic and acidic residues" evidence="7">
    <location>
        <begin position="190"/>
        <end position="201"/>
    </location>
</feature>
<keyword evidence="2" id="KW-0796">Tight junction</keyword>
<evidence type="ECO:0000256" key="7">
    <source>
        <dbReference type="SAM" id="MobiDB-lite"/>
    </source>
</evidence>
<dbReference type="InterPro" id="IPR002928">
    <property type="entry name" value="Myosin_tail"/>
</dbReference>
<feature type="region of interest" description="Disordered" evidence="7">
    <location>
        <begin position="556"/>
        <end position="610"/>
    </location>
</feature>
<feature type="domain" description="Myosin tail" evidence="9">
    <location>
        <begin position="840"/>
        <end position="1180"/>
    </location>
</feature>
<feature type="region of interest" description="Disordered" evidence="7">
    <location>
        <begin position="337"/>
        <end position="362"/>
    </location>
</feature>
<reference evidence="10 11" key="1">
    <citation type="submission" date="2018-03" db="EMBL/GenBank/DDBJ databases">
        <title>Draft genome sequence of Rohu Carp (Labeo rohita).</title>
        <authorList>
            <person name="Das P."/>
            <person name="Kushwaha B."/>
            <person name="Joshi C.G."/>
            <person name="Kumar D."/>
            <person name="Nagpure N.S."/>
            <person name="Sahoo L."/>
            <person name="Das S.P."/>
            <person name="Bit A."/>
            <person name="Patnaik S."/>
            <person name="Meher P.K."/>
            <person name="Jayasankar P."/>
            <person name="Koringa P.G."/>
            <person name="Patel N.V."/>
            <person name="Hinsu A.T."/>
            <person name="Kumar R."/>
            <person name="Pandey M."/>
            <person name="Agarwal S."/>
            <person name="Srivastava S."/>
            <person name="Singh M."/>
            <person name="Iquebal M.A."/>
            <person name="Jaiswal S."/>
            <person name="Angadi U.B."/>
            <person name="Kumar N."/>
            <person name="Raza M."/>
            <person name="Shah T.M."/>
            <person name="Rai A."/>
            <person name="Jena J.K."/>
        </authorList>
    </citation>
    <scope>NUCLEOTIDE SEQUENCE [LARGE SCALE GENOMIC DNA]</scope>
    <source>
        <strain evidence="10">DASCIFA01</strain>
        <tissue evidence="10">Testis</tissue>
    </source>
</reference>
<comment type="caution">
    <text evidence="10">The sequence shown here is derived from an EMBL/GenBank/DDBJ whole genome shotgun (WGS) entry which is preliminary data.</text>
</comment>
<feature type="coiled-coil region" evidence="6">
    <location>
        <begin position="1850"/>
        <end position="2024"/>
    </location>
</feature>
<feature type="compositionally biased region" description="Basic and acidic residues" evidence="7">
    <location>
        <begin position="903"/>
        <end position="927"/>
    </location>
</feature>
<dbReference type="Proteomes" id="UP000290572">
    <property type="component" value="Unassembled WGS sequence"/>
</dbReference>
<sequence length="2072" mass="236760">MVSCVPPTTPRSANEIILTRKVGGAYGIGLKVLMKENHRRMSRNPPVDHGVQIRFINDLQDTGGGVGGQPRREAPRKPLPRYGVAVRVQGIGGQPYVVLKEGEKGDSYGVQLRTQPPAYGSLPRRRDDGVIQGPYFSSGDNTPLRRAQSHGSLLDRENSSEDFSDDLRRPLGDGRSGSYGNLDGGIGVGAERERHREKMERNQWGGSHQTGLNGTLGRGRGGGSHYPSSESVEISSYNQHTHSQSAPNSIRQMPTHRLAERYDGSSAAQAGNTGANTRGRYPIPSADDRPTSTTSLPAASFIPNTYSSPRSSSPASAYSSLGRGSGSVAKVTAVSSSSQIDGHVTPDLLMDQGQSSGSEFSTEDQIQQIIYDILRHGSTEGDAAIKHRVRVICNKIQGLKVNRSDDSLKEELEQCLDENVQLQEQLGRKTTELHQTHSELTQLRMDRENAESHVRELEDQLAGLQEELRRETDNKAQADTMHMELMAVRGELAEAAALCQKQEDVLRQRERELTALKGALKDEVSSHDKEIEALREQYSQDMERLRASMEQVSQSQATIEAERHRVNSSVRSLQQQLEESRDEGNHWREQFQSSREELRNTKQDGQRVQPKAELLQARMEKEEYEEELKDLQEKISTMKQQMPDPKQTQTVSQELERCRADLQKSQANMDKLKTDLDKKTMEIVLLKKSKQELEAEQKYEIDRLKDQSRRDKEELTKVHERAKQLAEPSLVEALRKELSDMQEEVDRLRSQLHSTEEELQAKTDKLSSAQTQANNLAHEHKELEETNTRMKERITRLESQLQERMSQSIEAEQEQQEETRKLRQQLEESRRENSRLGLERDELARNLEEKEKDREAVRKENTQLEDQKRQQERALDKLNKEMERLSAASREEVRLLQSQLDEQRDKWKKEQQDSHKNAKEKLSELERAQSTIHSLQEELARQKKELFSSYEERDNAILDKELLTNRLKHLESEMETQRSTQNDRSREIRSLEDKIKHLELELDEEKNNGEMLTERITRSRDQIEQLRAELMNERSSKQDLELDKNALERQIKDYKSRVTEMEGQSRSSTGVSQLESKIQDLEERLRAEEREKNSVVSSQRRLERKLKELNITLDEERHQHTEQRDQLTLRVKALKRQVDEGEAEAERLEGLRRKAIRDMEEMQEQKEALQSKVTALENELKPRPKIDNQIEVNHQTSVNYSDNSEVITDAPAPGDNMVGQSEDNSDESEAVTNETVTTNVTVVVMITIVSLSVLISLTVYVILKYLKKRRPKTDNQIELNYQTPVYYSEVSGSPADSTVGQTDKSAAVTVNLTVLMIITIVSLRVFMLLTVCVILCFKKRSSRINSQMITDAPTPADSTVFQTEDYSTDESETVTTETVTVNLTVVVMITIVSLCVLISLTVLYFKQPRPEFDNQIESNCQTIVYYSKVSGGPADSTVGQTDKSAAVTVNLTVVMMITIVSLRVFTSMTVCVILCFKKRRSRINSQRFDEPLYSSIEPEGTRMTILITDPTPADSMVFQTEDYNTDKSETVTTNVTVVVMITVVSLCVLISLTVSVILYFKKPRPEIDNQTESNGQSPVYYSEVSVAQLNGRFSIYYSQVAEGFDVPLYSLVEHNTATMTTCMKIVFVLGACHFAALPSMETPDSHTVTGRPCGRTCEFAQTFQTLDLHPSDDQGYVYHSRSHPSAVYNGLFVASLAHIRASLHVITQNGHRTLRLTLHEQNQHQTPTTDKPIGRAFALVQPTYERQPLKSDLVKQSEDQGEVIKVYLEDRKEAQARHQQSLKMLSEEVTQIQEVRYCLKNLREQMAAKSHRTEHKLVLSGLKRVNGTHSTLTQAINGLERQDSMDEQEKEKMREASKRLYSQLQEAEKKHQEEREKLLAEAQQYKKQLSEQSEYLRKVQQSKEQQDQQIEDLRRLMGGMEQESSTLREQLMTKEAELLQLRELREEAPAGRERLEELEKENAILKEKIHHLDDMLKSQQRKLRQMIEQLQNSRMVIQERDRVIRELEEKVAMLEAENKQMRDQMDYYLGSQRSNSYLPLDTNAQIVYSKPLRPSTQTNKSLPFIKVIEIKS</sequence>
<keyword evidence="8" id="KW-0472">Membrane</keyword>
<evidence type="ECO:0000256" key="8">
    <source>
        <dbReference type="SAM" id="Phobius"/>
    </source>
</evidence>
<evidence type="ECO:0000313" key="10">
    <source>
        <dbReference type="EMBL" id="RXN05451.1"/>
    </source>
</evidence>
<feature type="compositionally biased region" description="Polar residues" evidence="7">
    <location>
        <begin position="567"/>
        <end position="577"/>
    </location>
</feature>
<evidence type="ECO:0000313" key="11">
    <source>
        <dbReference type="Proteomes" id="UP000290572"/>
    </source>
</evidence>
<feature type="compositionally biased region" description="Polar residues" evidence="7">
    <location>
        <begin position="1062"/>
        <end position="1076"/>
    </location>
</feature>
<dbReference type="PANTHER" id="PTHR46349:SF4">
    <property type="entry name" value="CINGULIN"/>
    <property type="match status" value="1"/>
</dbReference>
<dbReference type="STRING" id="84645.A0A498LAU5"/>
<feature type="compositionally biased region" description="Polar residues" evidence="7">
    <location>
        <begin position="291"/>
        <end position="305"/>
    </location>
</feature>
<evidence type="ECO:0000256" key="5">
    <source>
        <dbReference type="ARBA" id="ARBA00044075"/>
    </source>
</evidence>
<feature type="domain" description="Myosin tail" evidence="9">
    <location>
        <begin position="408"/>
        <end position="639"/>
    </location>
</feature>